<evidence type="ECO:0000313" key="9">
    <source>
        <dbReference type="Proteomes" id="UP000784294"/>
    </source>
</evidence>
<dbReference type="GO" id="GO:1990573">
    <property type="term" value="P:potassium ion import across plasma membrane"/>
    <property type="evidence" value="ECO:0007669"/>
    <property type="project" value="TreeGrafter"/>
</dbReference>
<dbReference type="InterPro" id="IPR038702">
    <property type="entry name" value="Na/K_ATPase_sub_beta_sf"/>
</dbReference>
<proteinExistence type="inferred from homology"/>
<evidence type="ECO:0000313" key="8">
    <source>
        <dbReference type="EMBL" id="VEL11531.1"/>
    </source>
</evidence>
<reference evidence="8" key="1">
    <citation type="submission" date="2018-11" db="EMBL/GenBank/DDBJ databases">
        <authorList>
            <consortium name="Pathogen Informatics"/>
        </authorList>
    </citation>
    <scope>NUCLEOTIDE SEQUENCE</scope>
</reference>
<dbReference type="GO" id="GO:0036376">
    <property type="term" value="P:sodium ion export across plasma membrane"/>
    <property type="evidence" value="ECO:0007669"/>
    <property type="project" value="TreeGrafter"/>
</dbReference>
<evidence type="ECO:0000256" key="2">
    <source>
        <dbReference type="ARBA" id="ARBA00005876"/>
    </source>
</evidence>
<evidence type="ECO:0000256" key="6">
    <source>
        <dbReference type="ARBA" id="ARBA00023136"/>
    </source>
</evidence>
<protein>
    <recommendedName>
        <fullName evidence="10">Sodium/potassium-transporting ATPase subunit beta</fullName>
    </recommendedName>
</protein>
<name>A0A448WH14_9PLAT</name>
<dbReference type="PANTHER" id="PTHR11523:SF28">
    <property type="entry name" value="NA_K-ATPASE BETA SUBUNIT ISOFORM 4-RELATED"/>
    <property type="match status" value="1"/>
</dbReference>
<dbReference type="Proteomes" id="UP000784294">
    <property type="component" value="Unassembled WGS sequence"/>
</dbReference>
<sequence>MTKFLQPSVEKLLAPLQLFHQKDLTNGFSPRHLKRPKCSNIFYITSFTGLFRKLLFYAGFYSMLCLLFLSYINLLLYFHVKRDYPTRTSNHNLLGSNPGLGIVPNPDRLSSLLHIRTSNFFTYSALTDEMTSFLSYYIFHMQGGMYEKCSRSLSSMNTRRPCFFDLSVGGPCNLKDGFGYYKSQPCLAVKLNKIYGWLPDPLENVTGIMVKCQGASKTDELLLGDICYYDTRNIDFPPSNDVNSGGLNAAYSQADYFTKLNPLCQRDYGLIEAYFYPFMNQANYHQPLVFVQFMRPKRHVAIRVACVALARNIQVDLPKRQGSVAFELLVD</sequence>
<gene>
    <name evidence="8" type="ORF">PXEA_LOCUS4971</name>
</gene>
<dbReference type="InterPro" id="IPR000402">
    <property type="entry name" value="Na/K_ATPase_sub_beta"/>
</dbReference>
<evidence type="ECO:0000256" key="7">
    <source>
        <dbReference type="SAM" id="Phobius"/>
    </source>
</evidence>
<evidence type="ECO:0000256" key="1">
    <source>
        <dbReference type="ARBA" id="ARBA00004606"/>
    </source>
</evidence>
<feature type="transmembrane region" description="Helical" evidence="7">
    <location>
        <begin position="54"/>
        <end position="78"/>
    </location>
</feature>
<comment type="similarity">
    <text evidence="2">Belongs to the X(+)/potassium ATPases subunit beta family.</text>
</comment>
<keyword evidence="6 7" id="KW-0472">Membrane</keyword>
<organism evidence="8 9">
    <name type="scientific">Protopolystoma xenopodis</name>
    <dbReference type="NCBI Taxonomy" id="117903"/>
    <lineage>
        <taxon>Eukaryota</taxon>
        <taxon>Metazoa</taxon>
        <taxon>Spiralia</taxon>
        <taxon>Lophotrochozoa</taxon>
        <taxon>Platyhelminthes</taxon>
        <taxon>Monogenea</taxon>
        <taxon>Polyopisthocotylea</taxon>
        <taxon>Polystomatidea</taxon>
        <taxon>Polystomatidae</taxon>
        <taxon>Protopolystoma</taxon>
    </lineage>
</organism>
<dbReference type="EMBL" id="CAAALY010012067">
    <property type="protein sequence ID" value="VEL11531.1"/>
    <property type="molecule type" value="Genomic_DNA"/>
</dbReference>
<evidence type="ECO:0008006" key="10">
    <source>
        <dbReference type="Google" id="ProtNLM"/>
    </source>
</evidence>
<evidence type="ECO:0000256" key="3">
    <source>
        <dbReference type="ARBA" id="ARBA00022692"/>
    </source>
</evidence>
<dbReference type="GO" id="GO:0006883">
    <property type="term" value="P:intracellular sodium ion homeostasis"/>
    <property type="evidence" value="ECO:0007669"/>
    <property type="project" value="TreeGrafter"/>
</dbReference>
<dbReference type="PANTHER" id="PTHR11523">
    <property type="entry name" value="SODIUM/POTASSIUM-DEPENDENT ATPASE BETA SUBUNIT"/>
    <property type="match status" value="1"/>
</dbReference>
<dbReference type="AlphaFoldDB" id="A0A448WH14"/>
<keyword evidence="5 7" id="KW-1133">Transmembrane helix</keyword>
<keyword evidence="9" id="KW-1185">Reference proteome</keyword>
<keyword evidence="4" id="KW-0735">Signal-anchor</keyword>
<dbReference type="Gene3D" id="2.60.40.1660">
    <property type="entry name" value="Na, k-atpase alpha subunit"/>
    <property type="match status" value="1"/>
</dbReference>
<comment type="subcellular location">
    <subcellularLocation>
        <location evidence="1">Membrane</location>
        <topology evidence="1">Single-pass type II membrane protein</topology>
    </subcellularLocation>
</comment>
<accession>A0A448WH14</accession>
<dbReference type="GO" id="GO:0005890">
    <property type="term" value="C:sodium:potassium-exchanging ATPase complex"/>
    <property type="evidence" value="ECO:0007669"/>
    <property type="project" value="InterPro"/>
</dbReference>
<dbReference type="GO" id="GO:0001671">
    <property type="term" value="F:ATPase activator activity"/>
    <property type="evidence" value="ECO:0007669"/>
    <property type="project" value="TreeGrafter"/>
</dbReference>
<keyword evidence="3 7" id="KW-0812">Transmembrane</keyword>
<dbReference type="OrthoDB" id="5912413at2759"/>
<dbReference type="GO" id="GO:0030007">
    <property type="term" value="P:intracellular potassium ion homeostasis"/>
    <property type="evidence" value="ECO:0007669"/>
    <property type="project" value="TreeGrafter"/>
</dbReference>
<evidence type="ECO:0000256" key="4">
    <source>
        <dbReference type="ARBA" id="ARBA00022968"/>
    </source>
</evidence>
<evidence type="ECO:0000256" key="5">
    <source>
        <dbReference type="ARBA" id="ARBA00022989"/>
    </source>
</evidence>
<comment type="caution">
    <text evidence="8">The sequence shown here is derived from an EMBL/GenBank/DDBJ whole genome shotgun (WGS) entry which is preliminary data.</text>
</comment>
<dbReference type="Pfam" id="PF00287">
    <property type="entry name" value="Na_K-ATPase"/>
    <property type="match status" value="1"/>
</dbReference>